<comment type="caution">
    <text evidence="3">The sequence shown here is derived from an EMBL/GenBank/DDBJ whole genome shotgun (WGS) entry which is preliminary data.</text>
</comment>
<organism evidence="3 4">
    <name type="scientific">Crossiella equi</name>
    <dbReference type="NCBI Taxonomy" id="130796"/>
    <lineage>
        <taxon>Bacteria</taxon>
        <taxon>Bacillati</taxon>
        <taxon>Actinomycetota</taxon>
        <taxon>Actinomycetes</taxon>
        <taxon>Pseudonocardiales</taxon>
        <taxon>Pseudonocardiaceae</taxon>
        <taxon>Crossiella</taxon>
    </lineage>
</organism>
<name>A0ABS5A9N0_9PSEU</name>
<gene>
    <name evidence="3" type="ORF">JOF53_002157</name>
</gene>
<feature type="chain" id="PRO_5046937123" description="DUF3558 domain-containing protein" evidence="2">
    <location>
        <begin position="21"/>
        <end position="220"/>
    </location>
</feature>
<reference evidence="3 4" key="1">
    <citation type="submission" date="2021-03" db="EMBL/GenBank/DDBJ databases">
        <title>Sequencing the genomes of 1000 actinobacteria strains.</title>
        <authorList>
            <person name="Klenk H.-P."/>
        </authorList>
    </citation>
    <scope>NUCLEOTIDE SEQUENCE [LARGE SCALE GENOMIC DNA]</scope>
    <source>
        <strain evidence="3 4">DSM 44580</strain>
    </source>
</reference>
<evidence type="ECO:0008006" key="5">
    <source>
        <dbReference type="Google" id="ProtNLM"/>
    </source>
</evidence>
<dbReference type="PROSITE" id="PS51257">
    <property type="entry name" value="PROKAR_LIPOPROTEIN"/>
    <property type="match status" value="1"/>
</dbReference>
<evidence type="ECO:0000256" key="2">
    <source>
        <dbReference type="SAM" id="SignalP"/>
    </source>
</evidence>
<keyword evidence="4" id="KW-1185">Reference proteome</keyword>
<evidence type="ECO:0000313" key="3">
    <source>
        <dbReference type="EMBL" id="MBP2473285.1"/>
    </source>
</evidence>
<keyword evidence="2" id="KW-0732">Signal</keyword>
<sequence>MKRLLPALLAALLLTGCAQSVTGTPTAAGPAAQDSGVTPPSGDKVSRPPIRLGTQNPPKDWKAVGAPFDPCTTLGWPDLPEPQRDPKNRPPKLMALKPDDAIATGCMFYNDEAVSIVIPSSGQAPPSQAPVTKSPYFRFSVVWGPTIDPAKFNGEKTTIGGKPSAVIPDTIGSLKDPICLVVMKFANGGGGVDVRNGRFPGLDPCPLAKALAEKLAAKVP</sequence>
<dbReference type="Proteomes" id="UP001519363">
    <property type="component" value="Unassembled WGS sequence"/>
</dbReference>
<dbReference type="InterPro" id="IPR024520">
    <property type="entry name" value="DUF3558"/>
</dbReference>
<feature type="region of interest" description="Disordered" evidence="1">
    <location>
        <begin position="24"/>
        <end position="63"/>
    </location>
</feature>
<dbReference type="Pfam" id="PF12079">
    <property type="entry name" value="DUF3558"/>
    <property type="match status" value="1"/>
</dbReference>
<accession>A0ABS5A9N0</accession>
<feature type="signal peptide" evidence="2">
    <location>
        <begin position="1"/>
        <end position="20"/>
    </location>
</feature>
<dbReference type="EMBL" id="JAGIOO010000001">
    <property type="protein sequence ID" value="MBP2473285.1"/>
    <property type="molecule type" value="Genomic_DNA"/>
</dbReference>
<evidence type="ECO:0000313" key="4">
    <source>
        <dbReference type="Proteomes" id="UP001519363"/>
    </source>
</evidence>
<dbReference type="RefSeq" id="WP_086780992.1">
    <property type="nucleotide sequence ID" value="NZ_JAGIOO010000001.1"/>
</dbReference>
<evidence type="ECO:0000256" key="1">
    <source>
        <dbReference type="SAM" id="MobiDB-lite"/>
    </source>
</evidence>
<protein>
    <recommendedName>
        <fullName evidence="5">DUF3558 domain-containing protein</fullName>
    </recommendedName>
</protein>
<proteinExistence type="predicted"/>